<dbReference type="SUPFAM" id="SSF50129">
    <property type="entry name" value="GroES-like"/>
    <property type="match status" value="1"/>
</dbReference>
<reference evidence="5 6" key="1">
    <citation type="submission" date="2023-06" db="EMBL/GenBank/DDBJ databases">
        <title>Black Yeasts Isolated from many extreme environments.</title>
        <authorList>
            <person name="Coleine C."/>
            <person name="Stajich J.E."/>
            <person name="Selbmann L."/>
        </authorList>
    </citation>
    <scope>NUCLEOTIDE SEQUENCE [LARGE SCALE GENOMIC DNA]</scope>
    <source>
        <strain evidence="5 6">CCFEE 5887</strain>
    </source>
</reference>
<name>A0AAV9Q3P8_9PEZI</name>
<dbReference type="AlphaFoldDB" id="A0AAV9Q3P8"/>
<dbReference type="SUPFAM" id="SSF51735">
    <property type="entry name" value="NAD(P)-binding Rossmann-fold domains"/>
    <property type="match status" value="1"/>
</dbReference>
<dbReference type="InterPro" id="IPR036291">
    <property type="entry name" value="NAD(P)-bd_dom_sf"/>
</dbReference>
<evidence type="ECO:0000259" key="4">
    <source>
        <dbReference type="SMART" id="SM00829"/>
    </source>
</evidence>
<organism evidence="5 6">
    <name type="scientific">Vermiconidia calcicola</name>
    <dbReference type="NCBI Taxonomy" id="1690605"/>
    <lineage>
        <taxon>Eukaryota</taxon>
        <taxon>Fungi</taxon>
        <taxon>Dikarya</taxon>
        <taxon>Ascomycota</taxon>
        <taxon>Pezizomycotina</taxon>
        <taxon>Dothideomycetes</taxon>
        <taxon>Dothideomycetidae</taxon>
        <taxon>Mycosphaerellales</taxon>
        <taxon>Extremaceae</taxon>
        <taxon>Vermiconidia</taxon>
    </lineage>
</organism>
<dbReference type="PANTHER" id="PTHR45348:SF5">
    <property type="entry name" value="OXIDOREDUCTASE, PUTATIVE (AFU_ORTHOLOGUE AFUA_8G01420)-RELATED"/>
    <property type="match status" value="1"/>
</dbReference>
<accession>A0AAV9Q3P8</accession>
<keyword evidence="3" id="KW-0560">Oxidoreductase</keyword>
<sequence>MSSKTMYSTTALPAEMQSVTVHPTQPLIKTTISTIALPNSLAPNEVLIKVYAAASNQKDWLHVVARGVSLNSGDDLAGTVAGLGSDVAKFQTGDKVAVFHPMGQPYGAYADYAVAPAHTVFRIPKAMSFEEASTIPLVSLTAGITLFRRQGFAAPWDPETMGKNGQQPLLVYGATTALGTYAIKLAKLAGVGPIIAIGGGSSEYLRTLLTEDDVFLDYRTGMEQIRNDIGRIAKERNLKLLNAIDAFSASGSWVDVSQMLDGGRLSVFSGANEYDEARIPTRVRIVYTYVGTGHEGAYKPGMPKQPAAEDAQGDVKFAEEFFIWLADMLEQGRYTGHPYEVVPGGFSGVAKGLNRLQYGQAGGKKLVYVVWEGL</sequence>
<dbReference type="EMBL" id="JAXLQG010000010">
    <property type="protein sequence ID" value="KAK5535186.1"/>
    <property type="molecule type" value="Genomic_DNA"/>
</dbReference>
<dbReference type="Pfam" id="PF08240">
    <property type="entry name" value="ADH_N"/>
    <property type="match status" value="1"/>
</dbReference>
<evidence type="ECO:0000256" key="1">
    <source>
        <dbReference type="ARBA" id="ARBA00008072"/>
    </source>
</evidence>
<evidence type="ECO:0000256" key="2">
    <source>
        <dbReference type="ARBA" id="ARBA00011245"/>
    </source>
</evidence>
<dbReference type="InterPro" id="IPR020843">
    <property type="entry name" value="ER"/>
</dbReference>
<dbReference type="Proteomes" id="UP001345827">
    <property type="component" value="Unassembled WGS sequence"/>
</dbReference>
<comment type="subunit">
    <text evidence="2">Monomer.</text>
</comment>
<feature type="domain" description="Enoyl reductase (ER)" evidence="4">
    <location>
        <begin position="30"/>
        <end position="367"/>
    </location>
</feature>
<dbReference type="GO" id="GO:0016651">
    <property type="term" value="F:oxidoreductase activity, acting on NAD(P)H"/>
    <property type="evidence" value="ECO:0007669"/>
    <property type="project" value="InterPro"/>
</dbReference>
<comment type="caution">
    <text evidence="5">The sequence shown here is derived from an EMBL/GenBank/DDBJ whole genome shotgun (WGS) entry which is preliminary data.</text>
</comment>
<comment type="similarity">
    <text evidence="1">Belongs to the zinc-containing alcohol dehydrogenase family.</text>
</comment>
<dbReference type="InterPro" id="IPR011032">
    <property type="entry name" value="GroES-like_sf"/>
</dbReference>
<dbReference type="InterPro" id="IPR013154">
    <property type="entry name" value="ADH-like_N"/>
</dbReference>
<dbReference type="SMART" id="SM00829">
    <property type="entry name" value="PKS_ER"/>
    <property type="match status" value="1"/>
</dbReference>
<dbReference type="InterPro" id="IPR047122">
    <property type="entry name" value="Trans-enoyl_RdTase-like"/>
</dbReference>
<keyword evidence="6" id="KW-1185">Reference proteome</keyword>
<proteinExistence type="inferred from homology"/>
<dbReference type="CDD" id="cd08249">
    <property type="entry name" value="enoyl_reductase_like"/>
    <property type="match status" value="1"/>
</dbReference>
<evidence type="ECO:0000256" key="3">
    <source>
        <dbReference type="ARBA" id="ARBA00023002"/>
    </source>
</evidence>
<dbReference type="PANTHER" id="PTHR45348">
    <property type="entry name" value="HYPOTHETICAL OXIDOREDUCTASE (EUROFUNG)"/>
    <property type="match status" value="1"/>
</dbReference>
<protein>
    <recommendedName>
        <fullName evidence="4">Enoyl reductase (ER) domain-containing protein</fullName>
    </recommendedName>
</protein>
<evidence type="ECO:0000313" key="5">
    <source>
        <dbReference type="EMBL" id="KAK5535186.1"/>
    </source>
</evidence>
<gene>
    <name evidence="5" type="ORF">LTR25_006194</name>
</gene>
<evidence type="ECO:0000313" key="6">
    <source>
        <dbReference type="Proteomes" id="UP001345827"/>
    </source>
</evidence>
<dbReference type="Gene3D" id="3.90.180.10">
    <property type="entry name" value="Medium-chain alcohol dehydrogenases, catalytic domain"/>
    <property type="match status" value="1"/>
</dbReference>
<dbReference type="Gene3D" id="3.40.50.720">
    <property type="entry name" value="NAD(P)-binding Rossmann-like Domain"/>
    <property type="match status" value="1"/>
</dbReference>